<feature type="compositionally biased region" description="Basic and acidic residues" evidence="1">
    <location>
        <begin position="1"/>
        <end position="11"/>
    </location>
</feature>
<gene>
    <name evidence="3" type="ORF">Cvel_32292.t1.CR1</name>
</gene>
<protein>
    <submittedName>
        <fullName evidence="3">Uncharacterized protein</fullName>
    </submittedName>
</protein>
<organism evidence="3">
    <name type="scientific">Chromera velia CCMP2878</name>
    <dbReference type="NCBI Taxonomy" id="1169474"/>
    <lineage>
        <taxon>Eukaryota</taxon>
        <taxon>Sar</taxon>
        <taxon>Alveolata</taxon>
        <taxon>Colpodellida</taxon>
        <taxon>Chromeraceae</taxon>
        <taxon>Chromera</taxon>
    </lineage>
</organism>
<sequence length="244" mass="25953">MFPNFAEKKGQEAPPPLGYGGATPLPASGPGPNPSYNASQPQQYPADNTDLDSLPVIGPGAQPGHQRPSANSSSVTLDQEEKLEKCAKYTCFASIIPCVGCGNYAYHKWMKGAQPGTWRMNWAVWSLWVSTATSLIITLSIMWGLLRTGFWVIIALVGAACIAFCIAVCVSPSFRERVLSSAGKRLAQNRQVQEAAGRAAGNAANTAVQTQMQQYGNNKGGAQQQQQGAQGKRQSGDPPPFLGV</sequence>
<keyword evidence="2" id="KW-0472">Membrane</keyword>
<feature type="transmembrane region" description="Helical" evidence="2">
    <location>
        <begin position="122"/>
        <end position="143"/>
    </location>
</feature>
<evidence type="ECO:0000313" key="3">
    <source>
        <dbReference type="EMBL" id="CUC10453.1"/>
    </source>
</evidence>
<keyword evidence="2" id="KW-1133">Transmembrane helix</keyword>
<proteinExistence type="predicted"/>
<evidence type="ECO:0000256" key="2">
    <source>
        <dbReference type="SAM" id="Phobius"/>
    </source>
</evidence>
<dbReference type="AlphaFoldDB" id="A0A0K6S9W1"/>
<keyword evidence="2" id="KW-0812">Transmembrane</keyword>
<dbReference type="EMBL" id="CDMZ01004054">
    <property type="protein sequence ID" value="CUC10453.1"/>
    <property type="molecule type" value="Genomic_DNA"/>
</dbReference>
<accession>A0A0K6S9W1</accession>
<feature type="region of interest" description="Disordered" evidence="1">
    <location>
        <begin position="214"/>
        <end position="244"/>
    </location>
</feature>
<feature type="region of interest" description="Disordered" evidence="1">
    <location>
        <begin position="1"/>
        <end position="76"/>
    </location>
</feature>
<dbReference type="VEuPathDB" id="CryptoDB:Cvel_32292"/>
<feature type="compositionally biased region" description="Polar residues" evidence="1">
    <location>
        <begin position="34"/>
        <end position="46"/>
    </location>
</feature>
<feature type="compositionally biased region" description="Low complexity" evidence="1">
    <location>
        <begin position="214"/>
        <end position="233"/>
    </location>
</feature>
<feature type="transmembrane region" description="Helical" evidence="2">
    <location>
        <begin position="149"/>
        <end position="170"/>
    </location>
</feature>
<evidence type="ECO:0000256" key="1">
    <source>
        <dbReference type="SAM" id="MobiDB-lite"/>
    </source>
</evidence>
<name>A0A0K6S9W1_9ALVE</name>
<reference evidence="3" key="1">
    <citation type="submission" date="2014-11" db="EMBL/GenBank/DDBJ databases">
        <title>Molecular phylogeny of cliff fern family Woodsiaceae with morphological implications.</title>
        <authorList>
            <person name="Shao Y.-Z."/>
            <person name="Wei R."/>
            <person name="Zhang X.-C."/>
        </authorList>
    </citation>
    <scope>NUCLEOTIDE SEQUENCE</scope>
</reference>